<name>A0A4V1F9Y4_9GAMM</name>
<feature type="compositionally biased region" description="Low complexity" evidence="1">
    <location>
        <begin position="20"/>
        <end position="32"/>
    </location>
</feature>
<dbReference type="OrthoDB" id="6497287at2"/>
<dbReference type="InterPro" id="IPR023597">
    <property type="entry name" value="Flagellar_regulator_Flk"/>
</dbReference>
<dbReference type="Proteomes" id="UP000299580">
    <property type="component" value="Chromosome"/>
</dbReference>
<proteinExistence type="predicted"/>
<accession>A0A4V1F9Y4</accession>
<keyword evidence="3" id="KW-0966">Cell projection</keyword>
<dbReference type="AlphaFoldDB" id="A0A4V1F9Y4"/>
<reference evidence="3 4" key="1">
    <citation type="submission" date="2018-11" db="EMBL/GenBank/DDBJ databases">
        <title>Genome sequences of Brenneria nigrifluens and Brenneria rubrifaciens.</title>
        <authorList>
            <person name="Poret-Peterson A.T."/>
            <person name="McClean A.E."/>
            <person name="Kluepfel D.A."/>
        </authorList>
    </citation>
    <scope>NUCLEOTIDE SEQUENCE [LARGE SCALE GENOMIC DNA]</scope>
    <source>
        <strain evidence="3 4">6D370</strain>
    </source>
</reference>
<dbReference type="GO" id="GO:0010468">
    <property type="term" value="P:regulation of gene expression"/>
    <property type="evidence" value="ECO:0007669"/>
    <property type="project" value="InterPro"/>
</dbReference>
<protein>
    <submittedName>
        <fullName evidence="3">Flagella biosynthesis regulator Flk</fullName>
    </submittedName>
</protein>
<sequence length="406" mass="43780">MQPVSGPGAPLPGERPVNATTSPSTVGPSSGGDLPLTPAQRITLENLVLKVAALTTAKANEVWSNVKQDLGLTQTSELQSRHYQPAEQLLQTRLTQIQDNAGRQQLLQRLTDMLPQGNNRQAVSDFIRQQFGHTELGSLSKAQLQQVVTLVQQGQIVQSTTSANVSQTALSASDRPLLPTEQNSLNQWVNRLAAQTGEQPGKIWTTLMTMQNLKAGDAIPLKNLQLLTQFLQTQVALQQTSTLLQTSSSLPQSPAQANAADNAIPGQAAPGNSQTAANAPLPTSQPGAQTTAVFAASNLAVLQGVLQPPLAADEQQTLLDYTQNRFNVGLQTPLTPMQMSDVLTFLFTQRLRSQENEQTALPLYPLPLFNPLIASLPLNWQSLFQKPLFLVIASVCVAVFVLWVLV</sequence>
<organism evidence="3 4">
    <name type="scientific">Brenneria rubrifaciens</name>
    <dbReference type="NCBI Taxonomy" id="55213"/>
    <lineage>
        <taxon>Bacteria</taxon>
        <taxon>Pseudomonadati</taxon>
        <taxon>Pseudomonadota</taxon>
        <taxon>Gammaproteobacteria</taxon>
        <taxon>Enterobacterales</taxon>
        <taxon>Pectobacteriaceae</taxon>
        <taxon>Brenneria</taxon>
    </lineage>
</organism>
<gene>
    <name evidence="3" type="ORF">EH207_11980</name>
</gene>
<feature type="compositionally biased region" description="Polar residues" evidence="1">
    <location>
        <begin position="270"/>
        <end position="287"/>
    </location>
</feature>
<dbReference type="NCBIfam" id="NF007987">
    <property type="entry name" value="PRK10715.1"/>
    <property type="match status" value="1"/>
</dbReference>
<dbReference type="RefSeq" id="WP_137714194.1">
    <property type="nucleotide sequence ID" value="NZ_CP034035.1"/>
</dbReference>
<keyword evidence="2" id="KW-1133">Transmembrane helix</keyword>
<keyword evidence="3" id="KW-0969">Cilium</keyword>
<keyword evidence="2" id="KW-0812">Transmembrane</keyword>
<feature type="region of interest" description="Disordered" evidence="1">
    <location>
        <begin position="248"/>
        <end position="287"/>
    </location>
</feature>
<evidence type="ECO:0000256" key="2">
    <source>
        <dbReference type="SAM" id="Phobius"/>
    </source>
</evidence>
<evidence type="ECO:0000313" key="3">
    <source>
        <dbReference type="EMBL" id="QCR09183.1"/>
    </source>
</evidence>
<evidence type="ECO:0000313" key="4">
    <source>
        <dbReference type="Proteomes" id="UP000299580"/>
    </source>
</evidence>
<dbReference type="KEGG" id="brb:EH207_11980"/>
<dbReference type="EMBL" id="CP034035">
    <property type="protein sequence ID" value="QCR09183.1"/>
    <property type="molecule type" value="Genomic_DNA"/>
</dbReference>
<feature type="compositionally biased region" description="Low complexity" evidence="1">
    <location>
        <begin position="248"/>
        <end position="260"/>
    </location>
</feature>
<keyword evidence="4" id="KW-1185">Reference proteome</keyword>
<feature type="region of interest" description="Disordered" evidence="1">
    <location>
        <begin position="1"/>
        <end position="37"/>
    </location>
</feature>
<evidence type="ECO:0000256" key="1">
    <source>
        <dbReference type="SAM" id="MobiDB-lite"/>
    </source>
</evidence>
<dbReference type="GO" id="GO:0016020">
    <property type="term" value="C:membrane"/>
    <property type="evidence" value="ECO:0007669"/>
    <property type="project" value="InterPro"/>
</dbReference>
<keyword evidence="2" id="KW-0472">Membrane</keyword>
<keyword evidence="3" id="KW-0282">Flagellum</keyword>
<feature type="transmembrane region" description="Helical" evidence="2">
    <location>
        <begin position="387"/>
        <end position="405"/>
    </location>
</feature>